<accession>A0ABS7P930</accession>
<feature type="domain" description="GGDEF" evidence="3">
    <location>
        <begin position="127"/>
        <end position="267"/>
    </location>
</feature>
<proteinExistence type="predicted"/>
<sequence length="560" mass="61939">MGDKVDDLPRLDKAQRDVVMLGIATAAIILFVGIGGTVMPQVARHWLDSSATPPDTALVNALLLNIALIIFGWRRYVDLRKEIEQRREAEEQARHLSQIDPLTGCLNRRCATEKMMNALAAIGDTQYAAGFVMIDLDGFKEINDTNGHQAGDEVLLEVSRRLKSMTPPGGDCARLGGDEFAFIMPLVKDDPDSLELWACEMTGNIARPIDTEVGSLEVTISVGIAVHRPEEPIENLETAARKLMRRADLAMYQAKKEGRNRFCWFDLSMEAEARIRREMETAIRAGLERGEFTPHYEQQIDLETGQLVGFEMLARWHSAELGEVSPDIFIPIAENCGLIGPLSEMLIRRALIDAQSWSPSLTLSINISPVQLRDPWLPQKLLKLLLGSDFPPHRLDVEISEACLQENLAAVQTMIVSLKNLGVRVSLDDFGTGFSTLTQLRTLPFDRVKIDKSFVGELRRVAQASPELMHNREQQDHIVNTLVSLGQGLQIPITAEGIEDASILETLRGMGEMKGQGYLYGKPEDAAAVVKRLSELDLLAENAVATGAQPAPDPDHRKSA</sequence>
<organism evidence="4 5">
    <name type="scientific">Alteriqipengyuania abyssalis</name>
    <dbReference type="NCBI Taxonomy" id="2860200"/>
    <lineage>
        <taxon>Bacteria</taxon>
        <taxon>Pseudomonadati</taxon>
        <taxon>Pseudomonadota</taxon>
        <taxon>Alphaproteobacteria</taxon>
        <taxon>Sphingomonadales</taxon>
        <taxon>Erythrobacteraceae</taxon>
        <taxon>Alteriqipengyuania</taxon>
    </lineage>
</organism>
<evidence type="ECO:0000256" key="1">
    <source>
        <dbReference type="SAM" id="Phobius"/>
    </source>
</evidence>
<dbReference type="Pfam" id="PF00990">
    <property type="entry name" value="GGDEF"/>
    <property type="match status" value="1"/>
</dbReference>
<dbReference type="PROSITE" id="PS50883">
    <property type="entry name" value="EAL"/>
    <property type="match status" value="1"/>
</dbReference>
<dbReference type="SUPFAM" id="SSF141868">
    <property type="entry name" value="EAL domain-like"/>
    <property type="match status" value="1"/>
</dbReference>
<dbReference type="Gene3D" id="3.20.20.450">
    <property type="entry name" value="EAL domain"/>
    <property type="match status" value="1"/>
</dbReference>
<dbReference type="PROSITE" id="PS50887">
    <property type="entry name" value="GGDEF"/>
    <property type="match status" value="1"/>
</dbReference>
<keyword evidence="1" id="KW-0812">Transmembrane</keyword>
<gene>
    <name evidence="4" type="ORF">KYN89_00400</name>
</gene>
<dbReference type="Pfam" id="PF00563">
    <property type="entry name" value="EAL"/>
    <property type="match status" value="1"/>
</dbReference>
<dbReference type="Gene3D" id="3.30.70.270">
    <property type="match status" value="1"/>
</dbReference>
<protein>
    <submittedName>
        <fullName evidence="4">EAL domain-containing protein</fullName>
    </submittedName>
</protein>
<dbReference type="InterPro" id="IPR052155">
    <property type="entry name" value="Biofilm_reg_signaling"/>
</dbReference>
<dbReference type="Proteomes" id="UP000759298">
    <property type="component" value="Unassembled WGS sequence"/>
</dbReference>
<keyword evidence="1" id="KW-1133">Transmembrane helix</keyword>
<dbReference type="PANTHER" id="PTHR44757:SF2">
    <property type="entry name" value="BIOFILM ARCHITECTURE MAINTENANCE PROTEIN MBAA"/>
    <property type="match status" value="1"/>
</dbReference>
<dbReference type="CDD" id="cd01949">
    <property type="entry name" value="GGDEF"/>
    <property type="match status" value="1"/>
</dbReference>
<reference evidence="4 5" key="1">
    <citation type="submission" date="2021-07" db="EMBL/GenBank/DDBJ databases">
        <title>Alteriqipengyuania abyssalis NZ-12B nov, sp.nov isolated from deep sea sponge in pacific ocean.</title>
        <authorList>
            <person name="Tareen S."/>
            <person name="Wink J."/>
        </authorList>
    </citation>
    <scope>NUCLEOTIDE SEQUENCE [LARGE SCALE GENOMIC DNA]</scope>
    <source>
        <strain evidence="4 5">NZ-12B</strain>
    </source>
</reference>
<dbReference type="CDD" id="cd01948">
    <property type="entry name" value="EAL"/>
    <property type="match status" value="1"/>
</dbReference>
<dbReference type="InterPro" id="IPR029787">
    <property type="entry name" value="Nucleotide_cyclase"/>
</dbReference>
<keyword evidence="1" id="KW-0472">Membrane</keyword>
<dbReference type="InterPro" id="IPR000160">
    <property type="entry name" value="GGDEF_dom"/>
</dbReference>
<comment type="caution">
    <text evidence="4">The sequence shown here is derived from an EMBL/GenBank/DDBJ whole genome shotgun (WGS) entry which is preliminary data.</text>
</comment>
<feature type="domain" description="EAL" evidence="2">
    <location>
        <begin position="276"/>
        <end position="537"/>
    </location>
</feature>
<evidence type="ECO:0000313" key="5">
    <source>
        <dbReference type="Proteomes" id="UP000759298"/>
    </source>
</evidence>
<feature type="transmembrane region" description="Helical" evidence="1">
    <location>
        <begin position="58"/>
        <end position="77"/>
    </location>
</feature>
<dbReference type="SUPFAM" id="SSF55073">
    <property type="entry name" value="Nucleotide cyclase"/>
    <property type="match status" value="1"/>
</dbReference>
<evidence type="ECO:0000313" key="4">
    <source>
        <dbReference type="EMBL" id="MBY8335496.1"/>
    </source>
</evidence>
<feature type="transmembrane region" description="Helical" evidence="1">
    <location>
        <begin position="18"/>
        <end position="38"/>
    </location>
</feature>
<dbReference type="InterPro" id="IPR001633">
    <property type="entry name" value="EAL_dom"/>
</dbReference>
<dbReference type="NCBIfam" id="TIGR00254">
    <property type="entry name" value="GGDEF"/>
    <property type="match status" value="1"/>
</dbReference>
<dbReference type="InterPro" id="IPR035919">
    <property type="entry name" value="EAL_sf"/>
</dbReference>
<dbReference type="RefSeq" id="WP_222823312.1">
    <property type="nucleotide sequence ID" value="NZ_JAHWXP010000001.1"/>
</dbReference>
<name>A0ABS7P930_9SPHN</name>
<keyword evidence="5" id="KW-1185">Reference proteome</keyword>
<dbReference type="SMART" id="SM00267">
    <property type="entry name" value="GGDEF"/>
    <property type="match status" value="1"/>
</dbReference>
<dbReference type="EMBL" id="JAHWXP010000001">
    <property type="protein sequence ID" value="MBY8335496.1"/>
    <property type="molecule type" value="Genomic_DNA"/>
</dbReference>
<dbReference type="SMART" id="SM00052">
    <property type="entry name" value="EAL"/>
    <property type="match status" value="1"/>
</dbReference>
<evidence type="ECO:0000259" key="2">
    <source>
        <dbReference type="PROSITE" id="PS50883"/>
    </source>
</evidence>
<dbReference type="PANTHER" id="PTHR44757">
    <property type="entry name" value="DIGUANYLATE CYCLASE DGCP"/>
    <property type="match status" value="1"/>
</dbReference>
<evidence type="ECO:0000259" key="3">
    <source>
        <dbReference type="PROSITE" id="PS50887"/>
    </source>
</evidence>
<dbReference type="InterPro" id="IPR043128">
    <property type="entry name" value="Rev_trsase/Diguanyl_cyclase"/>
</dbReference>